<dbReference type="GeneID" id="85443836"/>
<protein>
    <submittedName>
        <fullName evidence="1">Uncharacterized protein</fullName>
    </submittedName>
</protein>
<sequence>MLRPVYGRQRRYASPSLRLFASEGTNQAFTFSGIQVFGRMIGEASTRVTRSYRLIVEVARLRANLPVLDVKVRKSRGDLSGGEGLAEVLWLLEDVSGDAEGTSNQIEDEDIAEYNHESRRANNTGVLSKIGKTRDRQMAFLGLKHNPETAS</sequence>
<reference evidence="1" key="1">
    <citation type="submission" date="2021-06" db="EMBL/GenBank/DDBJ databases">
        <title>Comparative genomics, transcriptomics and evolutionary studies reveal genomic signatures of adaptation to plant cell wall in hemibiotrophic fungi.</title>
        <authorList>
            <consortium name="DOE Joint Genome Institute"/>
            <person name="Baroncelli R."/>
            <person name="Diaz J.F."/>
            <person name="Benocci T."/>
            <person name="Peng M."/>
            <person name="Battaglia E."/>
            <person name="Haridas S."/>
            <person name="Andreopoulos W."/>
            <person name="Labutti K."/>
            <person name="Pangilinan J."/>
            <person name="Floch G.L."/>
            <person name="Makela M.R."/>
            <person name="Henrissat B."/>
            <person name="Grigoriev I.V."/>
            <person name="Crouch J.A."/>
            <person name="De Vries R.P."/>
            <person name="Sukno S.A."/>
            <person name="Thon M.R."/>
        </authorList>
    </citation>
    <scope>NUCLEOTIDE SEQUENCE</scope>
    <source>
        <strain evidence="1">CBS 125086</strain>
    </source>
</reference>
<comment type="caution">
    <text evidence="1">The sequence shown here is derived from an EMBL/GenBank/DDBJ whole genome shotgun (WGS) entry which is preliminary data.</text>
</comment>
<proteinExistence type="predicted"/>
<dbReference type="RefSeq" id="XP_060420516.1">
    <property type="nucleotide sequence ID" value="XM_060559596.1"/>
</dbReference>
<name>A0AAD8VCY4_9PEZI</name>
<evidence type="ECO:0000313" key="1">
    <source>
        <dbReference type="EMBL" id="KAK1600020.1"/>
    </source>
</evidence>
<dbReference type="Proteomes" id="UP001230504">
    <property type="component" value="Unassembled WGS sequence"/>
</dbReference>
<dbReference type="EMBL" id="JAHLJV010000001">
    <property type="protein sequence ID" value="KAK1600020.1"/>
    <property type="molecule type" value="Genomic_DNA"/>
</dbReference>
<gene>
    <name evidence="1" type="ORF">LY79DRAFT_574445</name>
</gene>
<evidence type="ECO:0000313" key="2">
    <source>
        <dbReference type="Proteomes" id="UP001230504"/>
    </source>
</evidence>
<keyword evidence="2" id="KW-1185">Reference proteome</keyword>
<dbReference type="AlphaFoldDB" id="A0AAD8VCY4"/>
<organism evidence="1 2">
    <name type="scientific">Colletotrichum navitas</name>
    <dbReference type="NCBI Taxonomy" id="681940"/>
    <lineage>
        <taxon>Eukaryota</taxon>
        <taxon>Fungi</taxon>
        <taxon>Dikarya</taxon>
        <taxon>Ascomycota</taxon>
        <taxon>Pezizomycotina</taxon>
        <taxon>Sordariomycetes</taxon>
        <taxon>Hypocreomycetidae</taxon>
        <taxon>Glomerellales</taxon>
        <taxon>Glomerellaceae</taxon>
        <taxon>Colletotrichum</taxon>
        <taxon>Colletotrichum graminicola species complex</taxon>
    </lineage>
</organism>
<accession>A0AAD8VCY4</accession>